<keyword evidence="3" id="KW-0732">Signal</keyword>
<evidence type="ECO:0000256" key="4">
    <source>
        <dbReference type="ARBA" id="ARBA00023136"/>
    </source>
</evidence>
<name>A0A2U2PC85_9SPHI</name>
<sequence length="506" mass="56792">MKALNLYQFLTFLSGFLVLGACKSNLDIMPVENNTAGQFYAKEIEVKQAALGIYAHLGRNGTNTDFATDYFWLASENRSDLLYIAGETSAQNDQLELRKYLISPNSGTVSAIFARLYAMIKDANNLLIRTNDGEYMRYRAEASFLRAYAYFELVRAFGPVAIVTKPIENRDAVLLVREPETKIYDLIISDLQYAAANLSKIYTGADAGRVGSLAANALLGEVYMTMAGYPQNDASAYAKAESVFSGIIADVETRFGPTYAGLFTLTNENKYDLFSIQFSSGNTLTGSSLPGYITSSSSSGTPFPEWAFSNYTQQGQDMRVDTLLIKEMKANKDLRLNVSIDSGFWNSTDVTKRAWVAKNIVTKFLEKDNTDSKIKSWNDYPRNFPIIRDADVFLLYAEALIRNGKASAAKYYVDKIRTRAGIGALPANPTFDDIKKERKYEFIGEGRRYFDLVRWGETDAIATLAEFARHYHSKTNGQLPTKRDLLLPIPQNELKTRNNWDQNFGY</sequence>
<dbReference type="InterPro" id="IPR033985">
    <property type="entry name" value="SusD-like_N"/>
</dbReference>
<evidence type="ECO:0000313" key="9">
    <source>
        <dbReference type="Proteomes" id="UP000245647"/>
    </source>
</evidence>
<dbReference type="InterPro" id="IPR011990">
    <property type="entry name" value="TPR-like_helical_dom_sf"/>
</dbReference>
<keyword evidence="4" id="KW-0472">Membrane</keyword>
<dbReference type="PROSITE" id="PS51257">
    <property type="entry name" value="PROKAR_LIPOPROTEIN"/>
    <property type="match status" value="1"/>
</dbReference>
<evidence type="ECO:0000256" key="2">
    <source>
        <dbReference type="ARBA" id="ARBA00006275"/>
    </source>
</evidence>
<comment type="similarity">
    <text evidence="2">Belongs to the SusD family.</text>
</comment>
<dbReference type="Proteomes" id="UP000245647">
    <property type="component" value="Unassembled WGS sequence"/>
</dbReference>
<dbReference type="AlphaFoldDB" id="A0A2U2PC85"/>
<dbReference type="InterPro" id="IPR012944">
    <property type="entry name" value="SusD_RagB_dom"/>
</dbReference>
<dbReference type="CDD" id="cd08977">
    <property type="entry name" value="SusD"/>
    <property type="match status" value="1"/>
</dbReference>
<organism evidence="8 9">
    <name type="scientific">Pararcticibacter amylolyticus</name>
    <dbReference type="NCBI Taxonomy" id="2173175"/>
    <lineage>
        <taxon>Bacteria</taxon>
        <taxon>Pseudomonadati</taxon>
        <taxon>Bacteroidota</taxon>
        <taxon>Sphingobacteriia</taxon>
        <taxon>Sphingobacteriales</taxon>
        <taxon>Sphingobacteriaceae</taxon>
        <taxon>Pararcticibacter</taxon>
    </lineage>
</organism>
<evidence type="ECO:0000256" key="3">
    <source>
        <dbReference type="ARBA" id="ARBA00022729"/>
    </source>
</evidence>
<accession>A0A2U2PC85</accession>
<comment type="subcellular location">
    <subcellularLocation>
        <location evidence="1">Cell outer membrane</location>
    </subcellularLocation>
</comment>
<keyword evidence="9" id="KW-1185">Reference proteome</keyword>
<gene>
    <name evidence="8" type="ORF">DDR33_19375</name>
</gene>
<evidence type="ECO:0000259" key="6">
    <source>
        <dbReference type="Pfam" id="PF07980"/>
    </source>
</evidence>
<reference evidence="8 9" key="1">
    <citation type="submission" date="2018-04" db="EMBL/GenBank/DDBJ databases">
        <title>Pedobacter chongqingensis sp. nov., isolated from a rottenly hemp rope.</title>
        <authorList>
            <person name="Cai Y."/>
        </authorList>
    </citation>
    <scope>NUCLEOTIDE SEQUENCE [LARGE SCALE GENOMIC DNA]</scope>
    <source>
        <strain evidence="8 9">FJ4-8</strain>
    </source>
</reference>
<keyword evidence="5" id="KW-0998">Cell outer membrane</keyword>
<comment type="caution">
    <text evidence="8">The sequence shown here is derived from an EMBL/GenBank/DDBJ whole genome shotgun (WGS) entry which is preliminary data.</text>
</comment>
<dbReference type="Pfam" id="PF14322">
    <property type="entry name" value="SusD-like_3"/>
    <property type="match status" value="1"/>
</dbReference>
<protein>
    <submittedName>
        <fullName evidence="8">RagB/SusD family nutrient uptake outer membrane protein</fullName>
    </submittedName>
</protein>
<dbReference type="EMBL" id="QEAS01000018">
    <property type="protein sequence ID" value="PWG79007.1"/>
    <property type="molecule type" value="Genomic_DNA"/>
</dbReference>
<evidence type="ECO:0000256" key="5">
    <source>
        <dbReference type="ARBA" id="ARBA00023237"/>
    </source>
</evidence>
<dbReference type="Gene3D" id="1.25.40.390">
    <property type="match status" value="1"/>
</dbReference>
<feature type="domain" description="SusD-like N-terminal" evidence="7">
    <location>
        <begin position="89"/>
        <end position="224"/>
    </location>
</feature>
<dbReference type="GO" id="GO:0009279">
    <property type="term" value="C:cell outer membrane"/>
    <property type="evidence" value="ECO:0007669"/>
    <property type="project" value="UniProtKB-SubCell"/>
</dbReference>
<dbReference type="Pfam" id="PF07980">
    <property type="entry name" value="SusD_RagB"/>
    <property type="match status" value="1"/>
</dbReference>
<dbReference type="OrthoDB" id="9792139at2"/>
<evidence type="ECO:0000259" key="7">
    <source>
        <dbReference type="Pfam" id="PF14322"/>
    </source>
</evidence>
<feature type="domain" description="RagB/SusD" evidence="6">
    <location>
        <begin position="361"/>
        <end position="506"/>
    </location>
</feature>
<dbReference type="RefSeq" id="WP_109417450.1">
    <property type="nucleotide sequence ID" value="NZ_QEAS01000018.1"/>
</dbReference>
<evidence type="ECO:0000313" key="8">
    <source>
        <dbReference type="EMBL" id="PWG79007.1"/>
    </source>
</evidence>
<evidence type="ECO:0000256" key="1">
    <source>
        <dbReference type="ARBA" id="ARBA00004442"/>
    </source>
</evidence>
<dbReference type="SUPFAM" id="SSF48452">
    <property type="entry name" value="TPR-like"/>
    <property type="match status" value="1"/>
</dbReference>
<proteinExistence type="inferred from homology"/>